<name>A0AAJ8BRJ5_ASPNG</name>
<dbReference type="RefSeq" id="XP_059602529.1">
    <property type="nucleotide sequence ID" value="XM_059744606.1"/>
</dbReference>
<dbReference type="KEGG" id="ang:An15g03610"/>
<dbReference type="AlphaFoldDB" id="A0AAJ8BRJ5"/>
<dbReference type="VEuPathDB" id="FungiDB:An15g03610"/>
<protein>
    <submittedName>
        <fullName evidence="1">Uncharacterized protein</fullName>
    </submittedName>
</protein>
<evidence type="ECO:0000313" key="1">
    <source>
        <dbReference type="RefSeq" id="XP_059602529.1"/>
    </source>
</evidence>
<gene>
    <name evidence="1" type="ORF">An15g03610</name>
</gene>
<dbReference type="GeneID" id="84593168"/>
<proteinExistence type="predicted"/>
<reference evidence="1" key="1">
    <citation type="submission" date="2025-02" db="EMBL/GenBank/DDBJ databases">
        <authorList>
            <consortium name="NCBI Genome Project"/>
        </authorList>
    </citation>
    <scope>NUCLEOTIDE SEQUENCE</scope>
</reference>
<organism evidence="1">
    <name type="scientific">Aspergillus niger</name>
    <dbReference type="NCBI Taxonomy" id="5061"/>
    <lineage>
        <taxon>Eukaryota</taxon>
        <taxon>Fungi</taxon>
        <taxon>Dikarya</taxon>
        <taxon>Ascomycota</taxon>
        <taxon>Pezizomycotina</taxon>
        <taxon>Eurotiomycetes</taxon>
        <taxon>Eurotiomycetidae</taxon>
        <taxon>Eurotiales</taxon>
        <taxon>Aspergillaceae</taxon>
        <taxon>Aspergillus</taxon>
        <taxon>Aspergillus subgen. Circumdati</taxon>
    </lineage>
</organism>
<sequence length="106" mass="12104">MCLDDLQPKGTLKKDIDRFSSWQELPTGFLLQPHTGELSVALSAPGICMTFQSDIFYHDIDLVNPYYKLTDPYMNLNILGPKIIFHIGPRGRVASVLHPWQYKRVA</sequence>
<reference evidence="1" key="2">
    <citation type="submission" date="2025-08" db="UniProtKB">
        <authorList>
            <consortium name="RefSeq"/>
        </authorList>
    </citation>
    <scope>IDENTIFICATION</scope>
</reference>
<accession>A0AAJ8BRJ5</accession>